<sequence length="145" mass="16341">MNPEDAVWDNKVKSDPATLSDDDGWRDEPRNGLRSRSVGEHSNLGKPRREDSEGAVQASSAGELYCKTNTVRAGDKRNRLPWRESSEMPHPPVASVRRKARISVVARYACQPVNWWIYPLARSFQLQSLGKLTTVQHPSVDRSTD</sequence>
<feature type="region of interest" description="Disordered" evidence="1">
    <location>
        <begin position="1"/>
        <end position="62"/>
    </location>
</feature>
<dbReference type="EMBL" id="BLXT01000588">
    <property type="protein sequence ID" value="GFN78314.1"/>
    <property type="molecule type" value="Genomic_DNA"/>
</dbReference>
<reference evidence="2 3" key="1">
    <citation type="journal article" date="2021" name="Elife">
        <title>Chloroplast acquisition without the gene transfer in kleptoplastic sea slugs, Plakobranchus ocellatus.</title>
        <authorList>
            <person name="Maeda T."/>
            <person name="Takahashi S."/>
            <person name="Yoshida T."/>
            <person name="Shimamura S."/>
            <person name="Takaki Y."/>
            <person name="Nagai Y."/>
            <person name="Toyoda A."/>
            <person name="Suzuki Y."/>
            <person name="Arimoto A."/>
            <person name="Ishii H."/>
            <person name="Satoh N."/>
            <person name="Nishiyama T."/>
            <person name="Hasebe M."/>
            <person name="Maruyama T."/>
            <person name="Minagawa J."/>
            <person name="Obokata J."/>
            <person name="Shigenobu S."/>
        </authorList>
    </citation>
    <scope>NUCLEOTIDE SEQUENCE [LARGE SCALE GENOMIC DNA]</scope>
</reference>
<organism evidence="2 3">
    <name type="scientific">Plakobranchus ocellatus</name>
    <dbReference type="NCBI Taxonomy" id="259542"/>
    <lineage>
        <taxon>Eukaryota</taxon>
        <taxon>Metazoa</taxon>
        <taxon>Spiralia</taxon>
        <taxon>Lophotrochozoa</taxon>
        <taxon>Mollusca</taxon>
        <taxon>Gastropoda</taxon>
        <taxon>Heterobranchia</taxon>
        <taxon>Euthyneura</taxon>
        <taxon>Panpulmonata</taxon>
        <taxon>Sacoglossa</taxon>
        <taxon>Placobranchoidea</taxon>
        <taxon>Plakobranchidae</taxon>
        <taxon>Plakobranchus</taxon>
    </lineage>
</organism>
<evidence type="ECO:0000313" key="3">
    <source>
        <dbReference type="Proteomes" id="UP000735302"/>
    </source>
</evidence>
<comment type="caution">
    <text evidence="2">The sequence shown here is derived from an EMBL/GenBank/DDBJ whole genome shotgun (WGS) entry which is preliminary data.</text>
</comment>
<evidence type="ECO:0000256" key="1">
    <source>
        <dbReference type="SAM" id="MobiDB-lite"/>
    </source>
</evidence>
<protein>
    <submittedName>
        <fullName evidence="2">Uncharacterized protein</fullName>
    </submittedName>
</protein>
<dbReference type="AlphaFoldDB" id="A0AAV3Y6A5"/>
<name>A0AAV3Y6A5_9GAST</name>
<feature type="region of interest" description="Disordered" evidence="1">
    <location>
        <begin position="76"/>
        <end position="97"/>
    </location>
</feature>
<keyword evidence="3" id="KW-1185">Reference proteome</keyword>
<proteinExistence type="predicted"/>
<dbReference type="Proteomes" id="UP000735302">
    <property type="component" value="Unassembled WGS sequence"/>
</dbReference>
<feature type="compositionally biased region" description="Basic and acidic residues" evidence="1">
    <location>
        <begin position="76"/>
        <end position="87"/>
    </location>
</feature>
<evidence type="ECO:0000313" key="2">
    <source>
        <dbReference type="EMBL" id="GFN78314.1"/>
    </source>
</evidence>
<gene>
    <name evidence="2" type="ORF">PoB_000482000</name>
</gene>
<accession>A0AAV3Y6A5</accession>